<dbReference type="Pfam" id="PF08501">
    <property type="entry name" value="Shikimate_dh_N"/>
    <property type="match status" value="1"/>
</dbReference>
<evidence type="ECO:0000313" key="2">
    <source>
        <dbReference type="EMBL" id="THH18824.1"/>
    </source>
</evidence>
<keyword evidence="3" id="KW-1185">Reference proteome</keyword>
<dbReference type="InterPro" id="IPR002347">
    <property type="entry name" value="SDR_fam"/>
</dbReference>
<name>A0A4S4M1C9_9AGAM</name>
<evidence type="ECO:0000313" key="3">
    <source>
        <dbReference type="Proteomes" id="UP000310158"/>
    </source>
</evidence>
<feature type="domain" description="Shikimate dehydrogenase substrate binding N-terminal" evidence="1">
    <location>
        <begin position="19"/>
        <end position="100"/>
    </location>
</feature>
<reference evidence="2 3" key="1">
    <citation type="submission" date="2019-02" db="EMBL/GenBank/DDBJ databases">
        <title>Genome sequencing of the rare red list fungi Bondarzewia mesenterica.</title>
        <authorList>
            <person name="Buettner E."/>
            <person name="Kellner H."/>
        </authorList>
    </citation>
    <scope>NUCLEOTIDE SEQUENCE [LARGE SCALE GENOMIC DNA]</scope>
    <source>
        <strain evidence="2 3">DSM 108281</strain>
    </source>
</reference>
<protein>
    <recommendedName>
        <fullName evidence="1">Shikimate dehydrogenase substrate binding N-terminal domain-containing protein</fullName>
    </recommendedName>
</protein>
<dbReference type="EMBL" id="SGPL01000063">
    <property type="protein sequence ID" value="THH18824.1"/>
    <property type="molecule type" value="Genomic_DNA"/>
</dbReference>
<dbReference type="AlphaFoldDB" id="A0A4S4M1C9"/>
<dbReference type="GO" id="GO:0004764">
    <property type="term" value="F:shikimate 3-dehydrogenase (NADP+) activity"/>
    <property type="evidence" value="ECO:0007669"/>
    <property type="project" value="InterPro"/>
</dbReference>
<dbReference type="InterPro" id="IPR013708">
    <property type="entry name" value="Shikimate_DH-bd_N"/>
</dbReference>
<sequence length="489" mass="53642">MSTNNGHPVLNESGKNLGLYGYPIAHSASPAFHNLVFSRLGEGKHYGSFSTSKVISEMLEILRSDTFGGCSVTMPIKGTIIPYLDEISPESRETGTVNTIVKVPSLSSPTKFKLVGTNTDILGVHNALLRSLRLQHPSLTISSKARYPQGLGGAGVVIGGGATTRSAVYALSMFGLHPIYLVNRDKGEVEAVQQAFPHLVSRGSLVHLNHPDQVESLLAQPTSPRILMIVGAIPAFAPVTKEERMVYTTASSILSIPYNPGEPEYSTEDGTDLLPFPTKRLFLEMAYKPRNTPMLRIAAAHGWEPIDGVQAMIEQGYAQQRMWARGDTSVQVGSDPSILGPEIEAAARELAINMSEKSKDFIGKARNIAIDSGHEPQCRMGNIDLDLETTVLRRHEEHAARFAGSSQGLENAILTTVLKKSERVIATQPNLSILADLRARYPPEQFLVLRFDVTMLQEISKAFKRTEEYFRRLHVVVNNAEYIRSELGD</sequence>
<dbReference type="InterPro" id="IPR022893">
    <property type="entry name" value="Shikimate_DH_fam"/>
</dbReference>
<dbReference type="Gene3D" id="3.40.50.10860">
    <property type="entry name" value="Leucine Dehydrogenase, chain A, domain 1"/>
    <property type="match status" value="1"/>
</dbReference>
<proteinExistence type="predicted"/>
<dbReference type="GO" id="GO:0009423">
    <property type="term" value="P:chorismate biosynthetic process"/>
    <property type="evidence" value="ECO:0007669"/>
    <property type="project" value="TreeGrafter"/>
</dbReference>
<dbReference type="Gene3D" id="3.40.50.720">
    <property type="entry name" value="NAD(P)-binding Rossmann-like Domain"/>
    <property type="match status" value="2"/>
</dbReference>
<dbReference type="PANTHER" id="PTHR21089">
    <property type="entry name" value="SHIKIMATE DEHYDROGENASE"/>
    <property type="match status" value="1"/>
</dbReference>
<gene>
    <name evidence="2" type="ORF">EW146_g2235</name>
</gene>
<dbReference type="InterPro" id="IPR046346">
    <property type="entry name" value="Aminoacid_DH-like_N_sf"/>
</dbReference>
<dbReference type="GO" id="GO:0019632">
    <property type="term" value="P:shikimate metabolic process"/>
    <property type="evidence" value="ECO:0007669"/>
    <property type="project" value="TreeGrafter"/>
</dbReference>
<dbReference type="SUPFAM" id="SSF53223">
    <property type="entry name" value="Aminoacid dehydrogenase-like, N-terminal domain"/>
    <property type="match status" value="1"/>
</dbReference>
<evidence type="ECO:0000259" key="1">
    <source>
        <dbReference type="Pfam" id="PF08501"/>
    </source>
</evidence>
<dbReference type="OrthoDB" id="204377at2759"/>
<dbReference type="Pfam" id="PF00106">
    <property type="entry name" value="adh_short"/>
    <property type="match status" value="1"/>
</dbReference>
<dbReference type="Proteomes" id="UP000310158">
    <property type="component" value="Unassembled WGS sequence"/>
</dbReference>
<organism evidence="2 3">
    <name type="scientific">Bondarzewia mesenterica</name>
    <dbReference type="NCBI Taxonomy" id="1095465"/>
    <lineage>
        <taxon>Eukaryota</taxon>
        <taxon>Fungi</taxon>
        <taxon>Dikarya</taxon>
        <taxon>Basidiomycota</taxon>
        <taxon>Agaricomycotina</taxon>
        <taxon>Agaricomycetes</taxon>
        <taxon>Russulales</taxon>
        <taxon>Bondarzewiaceae</taxon>
        <taxon>Bondarzewia</taxon>
    </lineage>
</organism>
<dbReference type="SUPFAM" id="SSF51735">
    <property type="entry name" value="NAD(P)-binding Rossmann-fold domains"/>
    <property type="match status" value="2"/>
</dbReference>
<accession>A0A4S4M1C9</accession>
<dbReference type="InterPro" id="IPR036291">
    <property type="entry name" value="NAD(P)-bd_dom_sf"/>
</dbReference>
<comment type="caution">
    <text evidence="2">The sequence shown here is derived from an EMBL/GenBank/DDBJ whole genome shotgun (WGS) entry which is preliminary data.</text>
</comment>
<dbReference type="PANTHER" id="PTHR21089:SF1">
    <property type="entry name" value="BIFUNCTIONAL 3-DEHYDROQUINATE DEHYDRATASE_SHIKIMATE DEHYDROGENASE, CHLOROPLASTIC"/>
    <property type="match status" value="1"/>
</dbReference>